<reference evidence="1" key="2">
    <citation type="journal article" date="2015" name="Fish Shellfish Immunol.">
        <title>Early steps in the European eel (Anguilla anguilla)-Vibrio vulnificus interaction in the gills: Role of the RtxA13 toxin.</title>
        <authorList>
            <person name="Callol A."/>
            <person name="Pajuelo D."/>
            <person name="Ebbesson L."/>
            <person name="Teles M."/>
            <person name="MacKenzie S."/>
            <person name="Amaro C."/>
        </authorList>
    </citation>
    <scope>NUCLEOTIDE SEQUENCE</scope>
</reference>
<evidence type="ECO:0000313" key="1">
    <source>
        <dbReference type="EMBL" id="JAH72483.1"/>
    </source>
</evidence>
<reference evidence="1" key="1">
    <citation type="submission" date="2014-11" db="EMBL/GenBank/DDBJ databases">
        <authorList>
            <person name="Amaro Gonzalez C."/>
        </authorList>
    </citation>
    <scope>NUCLEOTIDE SEQUENCE</scope>
</reference>
<accession>A0A0E9V5F6</accession>
<sequence length="20" mass="2433">MVRSVFQSVYLVYISVYCYL</sequence>
<dbReference type="EMBL" id="GBXM01036094">
    <property type="protein sequence ID" value="JAH72483.1"/>
    <property type="molecule type" value="Transcribed_RNA"/>
</dbReference>
<dbReference type="AlphaFoldDB" id="A0A0E9V5F6"/>
<protein>
    <submittedName>
        <fullName evidence="1">Uncharacterized protein</fullName>
    </submittedName>
</protein>
<proteinExistence type="predicted"/>
<name>A0A0E9V5F6_ANGAN</name>
<organism evidence="1">
    <name type="scientific">Anguilla anguilla</name>
    <name type="common">European freshwater eel</name>
    <name type="synonym">Muraena anguilla</name>
    <dbReference type="NCBI Taxonomy" id="7936"/>
    <lineage>
        <taxon>Eukaryota</taxon>
        <taxon>Metazoa</taxon>
        <taxon>Chordata</taxon>
        <taxon>Craniata</taxon>
        <taxon>Vertebrata</taxon>
        <taxon>Euteleostomi</taxon>
        <taxon>Actinopterygii</taxon>
        <taxon>Neopterygii</taxon>
        <taxon>Teleostei</taxon>
        <taxon>Anguilliformes</taxon>
        <taxon>Anguillidae</taxon>
        <taxon>Anguilla</taxon>
    </lineage>
</organism>